<evidence type="ECO:0000313" key="2">
    <source>
        <dbReference type="Proteomes" id="UP001153076"/>
    </source>
</evidence>
<protein>
    <submittedName>
        <fullName evidence="1">Uncharacterized protein</fullName>
    </submittedName>
</protein>
<dbReference type="EMBL" id="JAKOGI010001350">
    <property type="protein sequence ID" value="KAJ8426096.1"/>
    <property type="molecule type" value="Genomic_DNA"/>
</dbReference>
<keyword evidence="2" id="KW-1185">Reference proteome</keyword>
<comment type="caution">
    <text evidence="1">The sequence shown here is derived from an EMBL/GenBank/DDBJ whole genome shotgun (WGS) entry which is preliminary data.</text>
</comment>
<name>A0A9Q1JMC1_9CARY</name>
<proteinExistence type="predicted"/>
<organism evidence="1 2">
    <name type="scientific">Carnegiea gigantea</name>
    <dbReference type="NCBI Taxonomy" id="171969"/>
    <lineage>
        <taxon>Eukaryota</taxon>
        <taxon>Viridiplantae</taxon>
        <taxon>Streptophyta</taxon>
        <taxon>Embryophyta</taxon>
        <taxon>Tracheophyta</taxon>
        <taxon>Spermatophyta</taxon>
        <taxon>Magnoliopsida</taxon>
        <taxon>eudicotyledons</taxon>
        <taxon>Gunneridae</taxon>
        <taxon>Pentapetalae</taxon>
        <taxon>Caryophyllales</taxon>
        <taxon>Cactineae</taxon>
        <taxon>Cactaceae</taxon>
        <taxon>Cactoideae</taxon>
        <taxon>Echinocereeae</taxon>
        <taxon>Carnegiea</taxon>
    </lineage>
</organism>
<accession>A0A9Q1JMC1</accession>
<reference evidence="1" key="1">
    <citation type="submission" date="2022-04" db="EMBL/GenBank/DDBJ databases">
        <title>Carnegiea gigantea Genome sequencing and assembly v2.</title>
        <authorList>
            <person name="Copetti D."/>
            <person name="Sanderson M.J."/>
            <person name="Burquez A."/>
            <person name="Wojciechowski M.F."/>
        </authorList>
    </citation>
    <scope>NUCLEOTIDE SEQUENCE</scope>
    <source>
        <strain evidence="1">SGP5-SGP5p</strain>
        <tissue evidence="1">Aerial part</tissue>
    </source>
</reference>
<evidence type="ECO:0000313" key="1">
    <source>
        <dbReference type="EMBL" id="KAJ8426096.1"/>
    </source>
</evidence>
<dbReference type="AlphaFoldDB" id="A0A9Q1JMC1"/>
<dbReference type="Proteomes" id="UP001153076">
    <property type="component" value="Unassembled WGS sequence"/>
</dbReference>
<gene>
    <name evidence="1" type="ORF">Cgig2_006577</name>
</gene>
<dbReference type="OrthoDB" id="997776at2759"/>
<sequence length="257" mass="29261">MGASNMAIDQDVSMVTNNEIFKCKQDGIRFSKDVDRKVRVIDHGQDDSTPSTIQAEVVWVYFRARKCMSPSYPAPSITSTLLYNGKEMTPYGVSVVFMNMWFTDPSCKDEVTKAWSRGSHPDAVENLLLQLENCSNELVQWNQNTFGHVDKATYAILQCPLAVHVWGGSGPDMMLWSTRYRTPADGILKAWEALDKDSFGDFLTVMWERWNAHNCFIFKRPDNNLSVLGKRAIAFIRSFHELQDVELSHQTTLHPNS</sequence>